<evidence type="ECO:0008006" key="3">
    <source>
        <dbReference type="Google" id="ProtNLM"/>
    </source>
</evidence>
<dbReference type="AlphaFoldDB" id="A0A8J8FG95"/>
<protein>
    <recommendedName>
        <fullName evidence="3">Lipoprotein</fullName>
    </recommendedName>
</protein>
<evidence type="ECO:0000313" key="1">
    <source>
        <dbReference type="EMBL" id="NNV56122.1"/>
    </source>
</evidence>
<sequence>MVNKKICGALICNALLWYGCNSSSTVNSEKDTTVFYPIQQYFNNELKGIDSSYAITVVHTNEQGKKDTANISKTSLQLMAQPFLQANISDVTVKKYYTESSFYDETTNSYTFSYTTSNKELPVQRVDVLLDTLSQQVKRVFISTYTTSDSETIIRQSGWKTGNSFFINAVKQPKAGKEQTEQLAVEWKPNN</sequence>
<evidence type="ECO:0000313" key="2">
    <source>
        <dbReference type="Proteomes" id="UP000598971"/>
    </source>
</evidence>
<proteinExistence type="predicted"/>
<dbReference type="EMBL" id="WHPF01000007">
    <property type="protein sequence ID" value="NNV56122.1"/>
    <property type="molecule type" value="Genomic_DNA"/>
</dbReference>
<organism evidence="1 2">
    <name type="scientific">Limnovirga soli</name>
    <dbReference type="NCBI Taxonomy" id="2656915"/>
    <lineage>
        <taxon>Bacteria</taxon>
        <taxon>Pseudomonadati</taxon>
        <taxon>Bacteroidota</taxon>
        <taxon>Chitinophagia</taxon>
        <taxon>Chitinophagales</taxon>
        <taxon>Chitinophagaceae</taxon>
        <taxon>Limnovirga</taxon>
    </lineage>
</organism>
<dbReference type="RefSeq" id="WP_171608057.1">
    <property type="nucleotide sequence ID" value="NZ_WHPF01000007.1"/>
</dbReference>
<reference evidence="1" key="1">
    <citation type="submission" date="2019-10" db="EMBL/GenBank/DDBJ databases">
        <title>Draft genome sequence of Panacibacter sp. KCS-6.</title>
        <authorList>
            <person name="Yim K.J."/>
        </authorList>
    </citation>
    <scope>NUCLEOTIDE SEQUENCE</scope>
    <source>
        <strain evidence="1">KCS-6</strain>
    </source>
</reference>
<accession>A0A8J8FG95</accession>
<keyword evidence="2" id="KW-1185">Reference proteome</keyword>
<name>A0A8J8FG95_9BACT</name>
<dbReference type="Proteomes" id="UP000598971">
    <property type="component" value="Unassembled WGS sequence"/>
</dbReference>
<gene>
    <name evidence="1" type="ORF">GD597_11680</name>
</gene>
<comment type="caution">
    <text evidence="1">The sequence shown here is derived from an EMBL/GenBank/DDBJ whole genome shotgun (WGS) entry which is preliminary data.</text>
</comment>
<dbReference type="PROSITE" id="PS51257">
    <property type="entry name" value="PROKAR_LIPOPROTEIN"/>
    <property type="match status" value="1"/>
</dbReference>